<evidence type="ECO:0000313" key="2">
    <source>
        <dbReference type="EMBL" id="KAK5175754.1"/>
    </source>
</evidence>
<reference evidence="2 3" key="1">
    <citation type="submission" date="2023-08" db="EMBL/GenBank/DDBJ databases">
        <title>Black Yeasts Isolated from many extreme environments.</title>
        <authorList>
            <person name="Coleine C."/>
            <person name="Stajich J.E."/>
            <person name="Selbmann L."/>
        </authorList>
    </citation>
    <scope>NUCLEOTIDE SEQUENCE [LARGE SCALE GENOMIC DNA]</scope>
    <source>
        <strain evidence="2 3">CCFEE 5935</strain>
    </source>
</reference>
<gene>
    <name evidence="2" type="ORF">LTR77_000894</name>
</gene>
<dbReference type="RefSeq" id="XP_064664392.1">
    <property type="nucleotide sequence ID" value="XM_064798158.1"/>
</dbReference>
<evidence type="ECO:0000313" key="3">
    <source>
        <dbReference type="Proteomes" id="UP001337655"/>
    </source>
</evidence>
<protein>
    <submittedName>
        <fullName evidence="2">Uncharacterized protein</fullName>
    </submittedName>
</protein>
<feature type="compositionally biased region" description="Polar residues" evidence="1">
    <location>
        <begin position="8"/>
        <end position="20"/>
    </location>
</feature>
<dbReference type="EMBL" id="JAVRRT010000001">
    <property type="protein sequence ID" value="KAK5175754.1"/>
    <property type="molecule type" value="Genomic_DNA"/>
</dbReference>
<accession>A0AAV9PPB3</accession>
<organism evidence="2 3">
    <name type="scientific">Saxophila tyrrhenica</name>
    <dbReference type="NCBI Taxonomy" id="1690608"/>
    <lineage>
        <taxon>Eukaryota</taxon>
        <taxon>Fungi</taxon>
        <taxon>Dikarya</taxon>
        <taxon>Ascomycota</taxon>
        <taxon>Pezizomycotina</taxon>
        <taxon>Dothideomycetes</taxon>
        <taxon>Dothideomycetidae</taxon>
        <taxon>Mycosphaerellales</taxon>
        <taxon>Extremaceae</taxon>
        <taxon>Saxophila</taxon>
    </lineage>
</organism>
<feature type="compositionally biased region" description="Basic and acidic residues" evidence="1">
    <location>
        <begin position="21"/>
        <end position="31"/>
    </location>
</feature>
<dbReference type="GeneID" id="89922243"/>
<dbReference type="AlphaFoldDB" id="A0AAV9PPB3"/>
<proteinExistence type="predicted"/>
<name>A0AAV9PPB3_9PEZI</name>
<keyword evidence="3" id="KW-1185">Reference proteome</keyword>
<sequence>MANAGAIDTSNFPTPGQNSSGRERHDGLLSPKTKEWLAKQNNKLARGERLTLMDAGAKELIEAGFAAIENGPVVSPSLSNLSIGQQSPLGIDQICQPDHMMRGLALRVWAQFVTSNGA</sequence>
<comment type="caution">
    <text evidence="2">The sequence shown here is derived from an EMBL/GenBank/DDBJ whole genome shotgun (WGS) entry which is preliminary data.</text>
</comment>
<dbReference type="Proteomes" id="UP001337655">
    <property type="component" value="Unassembled WGS sequence"/>
</dbReference>
<feature type="region of interest" description="Disordered" evidence="1">
    <location>
        <begin position="1"/>
        <end position="31"/>
    </location>
</feature>
<evidence type="ECO:0000256" key="1">
    <source>
        <dbReference type="SAM" id="MobiDB-lite"/>
    </source>
</evidence>